<dbReference type="AlphaFoldDB" id="A0A9X4LC17"/>
<evidence type="ECO:0000313" key="2">
    <source>
        <dbReference type="Proteomes" id="UP001152302"/>
    </source>
</evidence>
<dbReference type="EMBL" id="JAMBPX010000001">
    <property type="protein sequence ID" value="MDG0857845.1"/>
    <property type="molecule type" value="Genomic_DNA"/>
</dbReference>
<organism evidence="1 2">
    <name type="scientific">Staphylococcus equorum</name>
    <dbReference type="NCBI Taxonomy" id="246432"/>
    <lineage>
        <taxon>Bacteria</taxon>
        <taxon>Bacillati</taxon>
        <taxon>Bacillota</taxon>
        <taxon>Bacilli</taxon>
        <taxon>Bacillales</taxon>
        <taxon>Staphylococcaceae</taxon>
        <taxon>Staphylococcus</taxon>
    </lineage>
</organism>
<evidence type="ECO:0008006" key="3">
    <source>
        <dbReference type="Google" id="ProtNLM"/>
    </source>
</evidence>
<proteinExistence type="predicted"/>
<dbReference type="RefSeq" id="WP_277580413.1">
    <property type="nucleotide sequence ID" value="NZ_JAMBPV010000001.1"/>
</dbReference>
<dbReference type="PANTHER" id="PTHR43739:SF5">
    <property type="entry name" value="EXO-ALPHA-SIALIDASE"/>
    <property type="match status" value="1"/>
</dbReference>
<protein>
    <recommendedName>
        <fullName evidence="3">Glycosyl hydrolase</fullName>
    </recommendedName>
</protein>
<dbReference type="Gene3D" id="2.130.10.10">
    <property type="entry name" value="YVTN repeat-like/Quinoprotein amine dehydrogenase"/>
    <property type="match status" value="2"/>
</dbReference>
<sequence>MTQFAITYDNALLLIKNDAQGLHTTFKLEGTNPITIAQDPLNSNILYCGTFDRGLWKSTDKGDTWAPIGTRFTYNSPFKKDDIHMTSITALTVVDTGKSSGTVIVGTEPSALFISYNEGQTFELLTDFDHIQDKDQWFFPPRPYTHHVKWFDTNVKSPGTINLTIEAGGFIQSSDYGQHWESPRTDNVLPIDIHVLKSHPDYPNQLYGVLGDAFLEGGRDTFIESDDYGQTWTTFIDGIKYRYGYGLAVNSNNSHNIVIATSNSPINAHNYDDDTFSTIYYVDKEHESAWTEADEGLPAPEGALISAVTEKDGIFYIANNKGVFYSENGGKNWASLAIEWPEPLTDQHAHQFINLN</sequence>
<name>A0A9X4LC17_9STAP</name>
<comment type="caution">
    <text evidence="1">The sequence shown here is derived from an EMBL/GenBank/DDBJ whole genome shotgun (WGS) entry which is preliminary data.</text>
</comment>
<gene>
    <name evidence="1" type="ORF">M4L21_00770</name>
</gene>
<dbReference type="Proteomes" id="UP001152302">
    <property type="component" value="Unassembled WGS sequence"/>
</dbReference>
<evidence type="ECO:0000313" key="1">
    <source>
        <dbReference type="EMBL" id="MDG0857845.1"/>
    </source>
</evidence>
<dbReference type="PANTHER" id="PTHR43739">
    <property type="entry name" value="XYLOGLUCANASE (EUROFUNG)"/>
    <property type="match status" value="1"/>
</dbReference>
<dbReference type="SUPFAM" id="SSF110296">
    <property type="entry name" value="Oligoxyloglucan reducing end-specific cellobiohydrolase"/>
    <property type="match status" value="1"/>
</dbReference>
<reference evidence="1" key="1">
    <citation type="submission" date="2022-05" db="EMBL/GenBank/DDBJ databases">
        <title>Comparative genomics of Staphylococcus equorum isolates.</title>
        <authorList>
            <person name="Luelf R.H."/>
        </authorList>
    </citation>
    <scope>NUCLEOTIDE SEQUENCE</scope>
    <source>
        <strain evidence="1">TMW 2.2343</strain>
    </source>
</reference>
<accession>A0A9X4LC17</accession>
<dbReference type="InterPro" id="IPR052025">
    <property type="entry name" value="Xyloglucanase_GH74"/>
</dbReference>
<dbReference type="GO" id="GO:0010411">
    <property type="term" value="P:xyloglucan metabolic process"/>
    <property type="evidence" value="ECO:0007669"/>
    <property type="project" value="TreeGrafter"/>
</dbReference>
<dbReference type="InterPro" id="IPR015943">
    <property type="entry name" value="WD40/YVTN_repeat-like_dom_sf"/>
</dbReference>